<dbReference type="PANTHER" id="PTHR33797:SF2">
    <property type="entry name" value="ORGANIC HYDROPEROXIDE RESISTANCE PROTEIN-LIKE"/>
    <property type="match status" value="1"/>
</dbReference>
<evidence type="ECO:0000256" key="2">
    <source>
        <dbReference type="SAM" id="MobiDB-lite"/>
    </source>
</evidence>
<dbReference type="GO" id="GO:0006979">
    <property type="term" value="P:response to oxidative stress"/>
    <property type="evidence" value="ECO:0007669"/>
    <property type="project" value="InterPro"/>
</dbReference>
<keyword evidence="4" id="KW-1185">Reference proteome</keyword>
<proteinExistence type="inferred from homology"/>
<feature type="region of interest" description="Disordered" evidence="2">
    <location>
        <begin position="1"/>
        <end position="26"/>
    </location>
</feature>
<organism evidence="3 4">
    <name type="scientific">Phytomonospora endophytica</name>
    <dbReference type="NCBI Taxonomy" id="714109"/>
    <lineage>
        <taxon>Bacteria</taxon>
        <taxon>Bacillati</taxon>
        <taxon>Actinomycetota</taxon>
        <taxon>Actinomycetes</taxon>
        <taxon>Micromonosporales</taxon>
        <taxon>Micromonosporaceae</taxon>
        <taxon>Phytomonospora</taxon>
    </lineage>
</organism>
<comment type="caution">
    <text evidence="3">The sequence shown here is derived from an EMBL/GenBank/DDBJ whole genome shotgun (WGS) entry which is preliminary data.</text>
</comment>
<dbReference type="AlphaFoldDB" id="A0A841FZN1"/>
<protein>
    <submittedName>
        <fullName evidence="3">Ohr subfamily peroxiredoxin</fullName>
    </submittedName>
</protein>
<name>A0A841FZN1_9ACTN</name>
<feature type="compositionally biased region" description="Basic and acidic residues" evidence="2">
    <location>
        <begin position="10"/>
        <end position="19"/>
    </location>
</feature>
<dbReference type="InterPro" id="IPR036102">
    <property type="entry name" value="OsmC/Ohrsf"/>
</dbReference>
<sequence length="145" mass="14488">MAKPAYTAHARVEGGRDGGRGSTSGGELDVRLALPKELGGDGDGVNPEQLFAVGWAACFEAVLGLVGKKEGVEAGDAVIDAAVSLVPAGGGRFVLAAELDVTLPSIADAAAAQELVRTAHGLCPYSTATRGNIDVAFTVNGVALS</sequence>
<dbReference type="InterPro" id="IPR003718">
    <property type="entry name" value="OsmC/Ohr_fam"/>
</dbReference>
<dbReference type="Pfam" id="PF02566">
    <property type="entry name" value="OsmC"/>
    <property type="match status" value="1"/>
</dbReference>
<dbReference type="InterPro" id="IPR015946">
    <property type="entry name" value="KH_dom-like_a/b"/>
</dbReference>
<dbReference type="InterPro" id="IPR019953">
    <property type="entry name" value="OHR"/>
</dbReference>
<dbReference type="Gene3D" id="3.30.300.20">
    <property type="match status" value="1"/>
</dbReference>
<dbReference type="Proteomes" id="UP000548476">
    <property type="component" value="Unassembled WGS sequence"/>
</dbReference>
<reference evidence="3 4" key="1">
    <citation type="submission" date="2020-08" db="EMBL/GenBank/DDBJ databases">
        <title>Genomic Encyclopedia of Type Strains, Phase IV (KMG-IV): sequencing the most valuable type-strain genomes for metagenomic binning, comparative biology and taxonomic classification.</title>
        <authorList>
            <person name="Goeker M."/>
        </authorList>
    </citation>
    <scope>NUCLEOTIDE SEQUENCE [LARGE SCALE GENOMIC DNA]</scope>
    <source>
        <strain evidence="3 4">YIM 65646</strain>
    </source>
</reference>
<dbReference type="RefSeq" id="WP_184791949.1">
    <property type="nucleotide sequence ID" value="NZ_BONT01000055.1"/>
</dbReference>
<evidence type="ECO:0000313" key="4">
    <source>
        <dbReference type="Proteomes" id="UP000548476"/>
    </source>
</evidence>
<evidence type="ECO:0000313" key="3">
    <source>
        <dbReference type="EMBL" id="MBB6038982.1"/>
    </source>
</evidence>
<accession>A0A841FZN1</accession>
<comment type="similarity">
    <text evidence="1">Belongs to the OsmC/Ohr family.</text>
</comment>
<dbReference type="PANTHER" id="PTHR33797">
    <property type="entry name" value="ORGANIC HYDROPEROXIDE RESISTANCE PROTEIN-LIKE"/>
    <property type="match status" value="1"/>
</dbReference>
<dbReference type="EMBL" id="JACHGT010000019">
    <property type="protein sequence ID" value="MBB6038982.1"/>
    <property type="molecule type" value="Genomic_DNA"/>
</dbReference>
<evidence type="ECO:0000256" key="1">
    <source>
        <dbReference type="ARBA" id="ARBA00007378"/>
    </source>
</evidence>
<gene>
    <name evidence="3" type="ORF">HNR73_006871</name>
</gene>
<dbReference type="SUPFAM" id="SSF82784">
    <property type="entry name" value="OsmC-like"/>
    <property type="match status" value="1"/>
</dbReference>
<dbReference type="NCBIfam" id="TIGR03561">
    <property type="entry name" value="organ_hyd_perox"/>
    <property type="match status" value="1"/>
</dbReference>
<dbReference type="Gene3D" id="2.20.25.10">
    <property type="match status" value="1"/>
</dbReference>